<sequence length="69" mass="7832">MYFEVFMMTFNIDIFFHLLLGLANFMDANVLDSHQITAIVLCMTSCSPMPWFLSSNHLGASVLHVLFTS</sequence>
<dbReference type="AlphaFoldDB" id="A0A4U6U0A6"/>
<name>A0A4U6U0A6_SETVI</name>
<gene>
    <name evidence="2" type="ORF">SEVIR_6G054133v2</name>
</gene>
<evidence type="ECO:0000313" key="3">
    <source>
        <dbReference type="Proteomes" id="UP000298652"/>
    </source>
</evidence>
<evidence type="ECO:0000313" key="2">
    <source>
        <dbReference type="EMBL" id="TKW08878.1"/>
    </source>
</evidence>
<keyword evidence="1" id="KW-0732">Signal</keyword>
<feature type="chain" id="PRO_5020846789" evidence="1">
    <location>
        <begin position="29"/>
        <end position="69"/>
    </location>
</feature>
<reference evidence="2" key="1">
    <citation type="submission" date="2019-03" db="EMBL/GenBank/DDBJ databases">
        <title>WGS assembly of Setaria viridis.</title>
        <authorList>
            <person name="Huang P."/>
            <person name="Jenkins J."/>
            <person name="Grimwood J."/>
            <person name="Barry K."/>
            <person name="Healey A."/>
            <person name="Mamidi S."/>
            <person name="Sreedasyam A."/>
            <person name="Shu S."/>
            <person name="Feldman M."/>
            <person name="Wu J."/>
            <person name="Yu Y."/>
            <person name="Chen C."/>
            <person name="Johnson J."/>
            <person name="Rokhsar D."/>
            <person name="Baxter I."/>
            <person name="Schmutz J."/>
            <person name="Brutnell T."/>
            <person name="Kellogg E."/>
        </authorList>
    </citation>
    <scope>NUCLEOTIDE SEQUENCE [LARGE SCALE GENOMIC DNA]</scope>
</reference>
<keyword evidence="3" id="KW-1185">Reference proteome</keyword>
<accession>A0A4U6U0A6</accession>
<dbReference type="Gramene" id="TKW08878">
    <property type="protein sequence ID" value="TKW08878"/>
    <property type="gene ID" value="SEVIR_6G054133v2"/>
</dbReference>
<organism evidence="2 3">
    <name type="scientific">Setaria viridis</name>
    <name type="common">Green bristlegrass</name>
    <name type="synonym">Setaria italica subsp. viridis</name>
    <dbReference type="NCBI Taxonomy" id="4556"/>
    <lineage>
        <taxon>Eukaryota</taxon>
        <taxon>Viridiplantae</taxon>
        <taxon>Streptophyta</taxon>
        <taxon>Embryophyta</taxon>
        <taxon>Tracheophyta</taxon>
        <taxon>Spermatophyta</taxon>
        <taxon>Magnoliopsida</taxon>
        <taxon>Liliopsida</taxon>
        <taxon>Poales</taxon>
        <taxon>Poaceae</taxon>
        <taxon>PACMAD clade</taxon>
        <taxon>Panicoideae</taxon>
        <taxon>Panicodae</taxon>
        <taxon>Paniceae</taxon>
        <taxon>Cenchrinae</taxon>
        <taxon>Setaria</taxon>
    </lineage>
</organism>
<evidence type="ECO:0000256" key="1">
    <source>
        <dbReference type="SAM" id="SignalP"/>
    </source>
</evidence>
<dbReference type="Proteomes" id="UP000298652">
    <property type="component" value="Chromosome 6"/>
</dbReference>
<dbReference type="EMBL" id="CM016557">
    <property type="protein sequence ID" value="TKW08878.1"/>
    <property type="molecule type" value="Genomic_DNA"/>
</dbReference>
<dbReference type="OMA" id="MPWFLSS"/>
<protein>
    <submittedName>
        <fullName evidence="2">Uncharacterized protein</fullName>
    </submittedName>
</protein>
<proteinExistence type="predicted"/>
<feature type="signal peptide" evidence="1">
    <location>
        <begin position="1"/>
        <end position="28"/>
    </location>
</feature>